<feature type="repeat" description="WD" evidence="3">
    <location>
        <begin position="473"/>
        <end position="516"/>
    </location>
</feature>
<name>A0ABS4L3R3_STRAV</name>
<dbReference type="SUPFAM" id="SSF63829">
    <property type="entry name" value="Calcium-dependent phosphotriesterase"/>
    <property type="match status" value="1"/>
</dbReference>
<gene>
    <name evidence="4" type="ORF">J2Z77_002541</name>
</gene>
<dbReference type="SUPFAM" id="SSF50969">
    <property type="entry name" value="YVTN repeat-like/Quinoprotein amine dehydrogenase"/>
    <property type="match status" value="1"/>
</dbReference>
<evidence type="ECO:0000256" key="2">
    <source>
        <dbReference type="ARBA" id="ARBA00022737"/>
    </source>
</evidence>
<dbReference type="PROSITE" id="PS50294">
    <property type="entry name" value="WD_REPEATS_REGION"/>
    <property type="match status" value="2"/>
</dbReference>
<feature type="repeat" description="WD" evidence="3">
    <location>
        <begin position="39"/>
        <end position="82"/>
    </location>
</feature>
<dbReference type="Proteomes" id="UP001519310">
    <property type="component" value="Unassembled WGS sequence"/>
</dbReference>
<dbReference type="PRINTS" id="PR00320">
    <property type="entry name" value="GPROTEINBRPT"/>
</dbReference>
<organism evidence="4 5">
    <name type="scientific">Streptomyces avidinii</name>
    <dbReference type="NCBI Taxonomy" id="1895"/>
    <lineage>
        <taxon>Bacteria</taxon>
        <taxon>Bacillati</taxon>
        <taxon>Actinomycetota</taxon>
        <taxon>Actinomycetes</taxon>
        <taxon>Kitasatosporales</taxon>
        <taxon>Streptomycetaceae</taxon>
        <taxon>Streptomyces</taxon>
    </lineage>
</organism>
<proteinExistence type="predicted"/>
<dbReference type="InterPro" id="IPR020472">
    <property type="entry name" value="WD40_PAC1"/>
</dbReference>
<dbReference type="PROSITE" id="PS50082">
    <property type="entry name" value="WD_REPEATS_2"/>
    <property type="match status" value="4"/>
</dbReference>
<evidence type="ECO:0000313" key="5">
    <source>
        <dbReference type="Proteomes" id="UP001519310"/>
    </source>
</evidence>
<dbReference type="SMART" id="SM00320">
    <property type="entry name" value="WD40"/>
    <property type="match status" value="7"/>
</dbReference>
<dbReference type="PANTHER" id="PTHR22847">
    <property type="entry name" value="WD40 REPEAT PROTEIN"/>
    <property type="match status" value="1"/>
</dbReference>
<dbReference type="InterPro" id="IPR001680">
    <property type="entry name" value="WD40_rpt"/>
</dbReference>
<dbReference type="EMBL" id="JAGGLQ010000004">
    <property type="protein sequence ID" value="MBP2036741.1"/>
    <property type="molecule type" value="Genomic_DNA"/>
</dbReference>
<feature type="repeat" description="WD" evidence="3">
    <location>
        <begin position="608"/>
        <end position="651"/>
    </location>
</feature>
<dbReference type="PANTHER" id="PTHR22847:SF637">
    <property type="entry name" value="WD REPEAT DOMAIN 5B"/>
    <property type="match status" value="1"/>
</dbReference>
<evidence type="ECO:0000256" key="1">
    <source>
        <dbReference type="ARBA" id="ARBA00022574"/>
    </source>
</evidence>
<protein>
    <submittedName>
        <fullName evidence="4">WD40 repeat protein</fullName>
    </submittedName>
</protein>
<evidence type="ECO:0000256" key="3">
    <source>
        <dbReference type="PROSITE-ProRule" id="PRU00221"/>
    </source>
</evidence>
<sequence length="782" mass="80087">MSETSAGAPDDVNAPLPDQRWTVQWADGPVPDHRRLRSLGGHTGPVRSVATAIVDGRPVVVSGSRDNTVRVWDLATGEQLHDPVTGRTDPVSSVTAEVLSVATAEADGRPVALTLHGDDSVLVWDLATGRAAGEFVRLVESTVLDGRRVLLTLGADGTLGAWDLLTGGRVGAFPSAAGLAVLEGRRVVLTVDDIDVDRKVRVWDLGTGEQLARSLTVERTVTLDGRVLAATAGEAGEERRLWDLATGEPAPTPSAAAALSDGTEVPGVTTVTVVHGRVVAVGSDVEEPGFIGPLALARQNGALVRHRARETALLDGRTVALTTDSAAGGTLRIWDLTDDRQRVNGMRVMRSTGAGEAVPAFPPGQEQAADLWHRVSGRGTGNGNGNVNVSVNGPVGGGSGDRIALTVEQDGTVAVRDRATGKPVGPPLTGHTGTVHDVATTVLDGRPVAVTAGADHTLRTWDLTHVHGDGPPRTGHTGTVCAITTAVLDGSPVAVTAGADRAVRVWDLATGQQVTAPVTGLEGQVTAMVTTVVDGRLLVATAGSGDALHLLDPVGGGHPHETVTTHHGRVLALATAVLAGRPVLVTAGADRTVGVWDPATRRAVGEPLTGHSSRVTAVATAELAGRPVAVTGSWDKTVRVWDLGTGRQIGEPLTGHTDWVTSVATVLVDGRPAAVSRSRDKTVCLWDLAAMRQIGGVRTGHADPNGPMAVTGGGAGAAGDARRPVVAIGQGQTVRSWDLVTGSEAGNEYVLPLAVGALAAAPGGRLMAGFGPEVALLRPAAG</sequence>
<evidence type="ECO:0000313" key="4">
    <source>
        <dbReference type="EMBL" id="MBP2036741.1"/>
    </source>
</evidence>
<dbReference type="InterPro" id="IPR019775">
    <property type="entry name" value="WD40_repeat_CS"/>
</dbReference>
<dbReference type="Gene3D" id="2.130.10.10">
    <property type="entry name" value="YVTN repeat-like/Quinoprotein amine dehydrogenase"/>
    <property type="match status" value="3"/>
</dbReference>
<keyword evidence="2" id="KW-0677">Repeat</keyword>
<dbReference type="Pfam" id="PF00400">
    <property type="entry name" value="WD40"/>
    <property type="match status" value="6"/>
</dbReference>
<dbReference type="InterPro" id="IPR011044">
    <property type="entry name" value="Quino_amine_DH_bsu"/>
</dbReference>
<dbReference type="InterPro" id="IPR015943">
    <property type="entry name" value="WD40/YVTN_repeat-like_dom_sf"/>
</dbReference>
<reference evidence="4 5" key="1">
    <citation type="submission" date="2021-03" db="EMBL/GenBank/DDBJ databases">
        <title>Genomic Encyclopedia of Type Strains, Phase IV (KMG-IV): sequencing the most valuable type-strain genomes for metagenomic binning, comparative biology and taxonomic classification.</title>
        <authorList>
            <person name="Goeker M."/>
        </authorList>
    </citation>
    <scope>NUCLEOTIDE SEQUENCE [LARGE SCALE GENOMIC DNA]</scope>
    <source>
        <strain evidence="4 5">DSM 40526</strain>
    </source>
</reference>
<dbReference type="PROSITE" id="PS00678">
    <property type="entry name" value="WD_REPEATS_1"/>
    <property type="match status" value="4"/>
</dbReference>
<dbReference type="RefSeq" id="WP_189966319.1">
    <property type="nucleotide sequence ID" value="NZ_BMVL01000003.1"/>
</dbReference>
<keyword evidence="1 3" id="KW-0853">WD repeat</keyword>
<dbReference type="SUPFAM" id="SSF50998">
    <property type="entry name" value="Quinoprotein alcohol dehydrogenase-like"/>
    <property type="match status" value="1"/>
</dbReference>
<accession>A0ABS4L3R3</accession>
<keyword evidence="5" id="KW-1185">Reference proteome</keyword>
<comment type="caution">
    <text evidence="4">The sequence shown here is derived from an EMBL/GenBank/DDBJ whole genome shotgun (WGS) entry which is preliminary data.</text>
</comment>
<dbReference type="InterPro" id="IPR011047">
    <property type="entry name" value="Quinoprotein_ADH-like_sf"/>
</dbReference>
<feature type="repeat" description="WD" evidence="3">
    <location>
        <begin position="428"/>
        <end position="463"/>
    </location>
</feature>